<dbReference type="GO" id="GO:0003911">
    <property type="term" value="F:DNA ligase (NAD+) activity"/>
    <property type="evidence" value="ECO:0007669"/>
    <property type="project" value="UniProtKB-EC"/>
</dbReference>
<reference evidence="3" key="1">
    <citation type="submission" date="2019-08" db="EMBL/GenBank/DDBJ databases">
        <title>Limnoglobus roseus gen. nov., sp. nov., a novel freshwater planctomycete with a giant genome from the family Gemmataceae.</title>
        <authorList>
            <person name="Kulichevskaya I.S."/>
            <person name="Naumoff D.G."/>
            <person name="Miroshnikov K."/>
            <person name="Ivanova A."/>
            <person name="Philippov D.A."/>
            <person name="Hakobyan A."/>
            <person name="Rijpstra I.C."/>
            <person name="Sinninghe Damste J.S."/>
            <person name="Liesack W."/>
            <person name="Dedysh S.N."/>
        </authorList>
    </citation>
    <scope>NUCLEOTIDE SEQUENCE [LARGE SCALE GENOMIC DNA]</scope>
    <source>
        <strain evidence="3">PX52</strain>
    </source>
</reference>
<accession>A0A5C1A631</accession>
<dbReference type="InterPro" id="IPR036420">
    <property type="entry name" value="BRCT_dom_sf"/>
</dbReference>
<dbReference type="InterPro" id="IPR016024">
    <property type="entry name" value="ARM-type_fold"/>
</dbReference>
<feature type="compositionally biased region" description="Basic and acidic residues" evidence="1">
    <location>
        <begin position="998"/>
        <end position="1014"/>
    </location>
</feature>
<dbReference type="Gene3D" id="3.40.50.10190">
    <property type="entry name" value="BRCT domain"/>
    <property type="match status" value="1"/>
</dbReference>
<organism evidence="2 3">
    <name type="scientific">Limnoglobus roseus</name>
    <dbReference type="NCBI Taxonomy" id="2598579"/>
    <lineage>
        <taxon>Bacteria</taxon>
        <taxon>Pseudomonadati</taxon>
        <taxon>Planctomycetota</taxon>
        <taxon>Planctomycetia</taxon>
        <taxon>Gemmatales</taxon>
        <taxon>Gemmataceae</taxon>
        <taxon>Limnoglobus</taxon>
    </lineage>
</organism>
<dbReference type="RefSeq" id="WP_149108271.1">
    <property type="nucleotide sequence ID" value="NZ_CP042425.1"/>
</dbReference>
<keyword evidence="3" id="KW-1185">Reference proteome</keyword>
<evidence type="ECO:0000256" key="1">
    <source>
        <dbReference type="SAM" id="MobiDB-lite"/>
    </source>
</evidence>
<proteinExistence type="predicted"/>
<dbReference type="AlphaFoldDB" id="A0A5C1A631"/>
<dbReference type="EC" id="6.5.1.2" evidence="2"/>
<dbReference type="KEGG" id="lrs:PX52LOC_00146"/>
<sequence length="1089" mass="121948">MSATLTLNDLRKAWDTHDPQFVSLLNQLATQTDPQPEQPLRDGAPTFYRWLNYLRSWDFKRLPKEQQGHARVERLKAVEAADTEVKLPERLKSHEIILSLWQSNDPLAREILLDAIATVPLVYGPWRALKRIFKEAEAKHDTEVYGALAARFDAAFAGTNRGSVSGATLAYLARRAWRYLRRVAVQLPATYADVATDFLARYPEGTNLKATWLANHVFFHDKKNYGRSNFQWGYRDTPSPSDLKHRAFADLWKRSPRPLFALLERARADFVREFATAALKADFKQVLRDVEAAWVVRLVEVPSVAVHNFVVWILQNVPKFEQGAFRTLGLHDAVMKLFDSPSATARKYAAEYARTHARDLSVEVLVRLANNSNDVVRKLAQDLIGERDPRKDIGLTAWGQLLESEHGHKFAADVLVKAFGAKDLTAEWFRDRLMTQNSDAFAFVSKLLPKVHPIASLGSTYFVDLIRRAATRDDDSDDLVTFAEECLAKFDLATIPRDDLRFLALFPGSADVLDAWVIQGKLKPQALGVEFWKALAFHPEYEADPWLTDFRAKNGEWAANLQFNETRSTSVLGWLADVRQFGSTELGFDWLMKLVARGETKYHDFATDRMIRSFTPADFATEQSPPVATGGLSPPPTATDLKKATFLFTGKLATMTRDVSEAKVKDANGTVAGSVTKNLAYLVIGDDGSPLYGQGKKGSKQVKAEELNAAGANIQIISETRFLEMLAGQTAAPASADRTLAGCQKLWAMVTAPGPSEAALGEFARKYIRRHHPAICQHETERPVDPGAEIPAIFLTWDRVEPLFRESRKPIRDFAMELAKWEFARWNPPADDLVQMSENPYADVRRFVAKALLAEANSETKTYRIDPAALVPAAAYRFCESADDETRALGMELIRRLPKLRVPEELFRLTESTDRRVRAFVIRALWAAYRDRFLTSGWKPPVPPKPQVGVKAKKAAEKFEAEQGDGVPVRPAAWPAAQPTLAEFLRRVLFELPPGPPEKSKVGEPAEGDEKDKKVVTTKPIPARRAKLDAVETMRDLALDDAAFAKGVLPLLEEFMTSRGVSERAACLVAVTRIKKTLTTENTEATEKT</sequence>
<dbReference type="Proteomes" id="UP000324974">
    <property type="component" value="Chromosome"/>
</dbReference>
<name>A0A5C1A631_9BACT</name>
<protein>
    <submittedName>
        <fullName evidence="2">DNA ligase</fullName>
        <ecNumber evidence="2">6.5.1.2</ecNumber>
    </submittedName>
</protein>
<evidence type="ECO:0000313" key="3">
    <source>
        <dbReference type="Proteomes" id="UP000324974"/>
    </source>
</evidence>
<dbReference type="SUPFAM" id="SSF48371">
    <property type="entry name" value="ARM repeat"/>
    <property type="match status" value="1"/>
</dbReference>
<dbReference type="EMBL" id="CP042425">
    <property type="protein sequence ID" value="QEL13292.1"/>
    <property type="molecule type" value="Genomic_DNA"/>
</dbReference>
<dbReference type="CDD" id="cd17748">
    <property type="entry name" value="BRCT_DNA_ligase_like"/>
    <property type="match status" value="1"/>
</dbReference>
<keyword evidence="2" id="KW-0436">Ligase</keyword>
<gene>
    <name evidence="2" type="primary">ligA</name>
    <name evidence="2" type="ORF">PX52LOC_00146</name>
</gene>
<dbReference type="OrthoDB" id="2942229at2"/>
<evidence type="ECO:0000313" key="2">
    <source>
        <dbReference type="EMBL" id="QEL13292.1"/>
    </source>
</evidence>
<feature type="region of interest" description="Disordered" evidence="1">
    <location>
        <begin position="995"/>
        <end position="1014"/>
    </location>
</feature>
<dbReference type="SUPFAM" id="SSF52113">
    <property type="entry name" value="BRCT domain"/>
    <property type="match status" value="1"/>
</dbReference>